<reference evidence="1 2" key="1">
    <citation type="submission" date="2024-04" db="EMBL/GenBank/DDBJ databases">
        <title>genome sequences of Mucor flavus KT1a and Helicostylum pulchrum KT1b strains isolation_sourced from the surface of a dry-aged beef.</title>
        <authorList>
            <person name="Toyotome T."/>
            <person name="Hosono M."/>
            <person name="Torimaru M."/>
            <person name="Fukuda K."/>
            <person name="Mikami N."/>
        </authorList>
    </citation>
    <scope>NUCLEOTIDE SEQUENCE [LARGE SCALE GENOMIC DNA]</scope>
    <source>
        <strain evidence="1 2">KT1b</strain>
    </source>
</reference>
<dbReference type="EMBL" id="BAABUJ010000014">
    <property type="protein sequence ID" value="GAA5800121.1"/>
    <property type="molecule type" value="Genomic_DNA"/>
</dbReference>
<dbReference type="SUPFAM" id="SSF52058">
    <property type="entry name" value="L domain-like"/>
    <property type="match status" value="1"/>
</dbReference>
<organism evidence="1 2">
    <name type="scientific">Helicostylum pulchrum</name>
    <dbReference type="NCBI Taxonomy" id="562976"/>
    <lineage>
        <taxon>Eukaryota</taxon>
        <taxon>Fungi</taxon>
        <taxon>Fungi incertae sedis</taxon>
        <taxon>Mucoromycota</taxon>
        <taxon>Mucoromycotina</taxon>
        <taxon>Mucoromycetes</taxon>
        <taxon>Mucorales</taxon>
        <taxon>Mucorineae</taxon>
        <taxon>Mucoraceae</taxon>
        <taxon>Helicostylum</taxon>
    </lineage>
</organism>
<name>A0ABP9XZD5_9FUNG</name>
<dbReference type="Gene3D" id="3.80.10.10">
    <property type="entry name" value="Ribonuclease Inhibitor"/>
    <property type="match status" value="1"/>
</dbReference>
<sequence>MIRDWFDPKLSELKNVRRCIFVCKSWRASAEPVFYTNFTTHNRYKFQKFLKCMKEYPHLSKHVKHISIDKSLNIKELTEMALAFPNLESLSAEANRKFYMGLVQIPEEIQWKNFGSVPNPDRTKDISVYVDCVLKYSSTFTSLILADKILLGPGETEDDFGRVSSRIVASGKAQFERLRENLHLFRILKSLYIADRHSDKSFEFYDDILEKCPTLEKVDFEIRPITASKKSTLSIGPINIDAIQPREGIREIMVEGPLLYNDNSLRYVMRKFPNLRKIYLNRVEQFYKEKKSLNKIVAASKNFSLDVVSDFFVYVENIPKHHLGLFKTELNIAQCMKQFIQKRGSDRMLSPLIIRQSVKEGSTYLADIEITNCSEFRGHYNKDDMVISLQDVPTGLVLPELIKECGCYLTKLDLVLSFSELDNIATNEQYTEAYLFLTGYFLDRVFTHCSNLTVLTVKGARLIQCDPQLSTNNSITRFCLANTDIHPEVFPQISARLTALKSLQLNSCGFKGMVLKGAGNCPYIEVVMPDTNLELLDIGHGFKSMSLPKLEFLYIKAVTKRKSKGRYLRIQSVVDGTGNSLIEKITEEQFLQSLEVPGGAFYYFKFRALKMINVLQWSSAGRMAGKIRLESNQ</sequence>
<accession>A0ABP9XZD5</accession>
<dbReference type="Proteomes" id="UP001476247">
    <property type="component" value="Unassembled WGS sequence"/>
</dbReference>
<comment type="caution">
    <text evidence="1">The sequence shown here is derived from an EMBL/GenBank/DDBJ whole genome shotgun (WGS) entry which is preliminary data.</text>
</comment>
<dbReference type="InterPro" id="IPR032675">
    <property type="entry name" value="LRR_dom_sf"/>
</dbReference>
<evidence type="ECO:0000313" key="1">
    <source>
        <dbReference type="EMBL" id="GAA5800121.1"/>
    </source>
</evidence>
<evidence type="ECO:0000313" key="2">
    <source>
        <dbReference type="Proteomes" id="UP001476247"/>
    </source>
</evidence>
<protein>
    <recommendedName>
        <fullName evidence="3">F-box domain-containing protein</fullName>
    </recommendedName>
</protein>
<gene>
    <name evidence="1" type="ORF">HPULCUR_005544</name>
</gene>
<evidence type="ECO:0008006" key="3">
    <source>
        <dbReference type="Google" id="ProtNLM"/>
    </source>
</evidence>
<proteinExistence type="predicted"/>
<keyword evidence="2" id="KW-1185">Reference proteome</keyword>